<dbReference type="RefSeq" id="WP_220587615.1">
    <property type="nucleotide sequence ID" value="NZ_RKLQ01000001.1"/>
</dbReference>
<dbReference type="GO" id="GO:0016020">
    <property type="term" value="C:membrane"/>
    <property type="evidence" value="ECO:0007669"/>
    <property type="project" value="InterPro"/>
</dbReference>
<evidence type="ECO:0000313" key="2">
    <source>
        <dbReference type="EMBL" id="MBX0303407.1"/>
    </source>
</evidence>
<evidence type="ECO:0000256" key="1">
    <source>
        <dbReference type="SAM" id="Phobius"/>
    </source>
</evidence>
<feature type="transmembrane region" description="Helical" evidence="1">
    <location>
        <begin position="12"/>
        <end position="31"/>
    </location>
</feature>
<sequence length="185" mass="19834">MFDVREQVPALTGVLTVVSLALVFGAVGGAIPSALLPRVPDSVLGAIPTVNAVISAAAIGTIVAGIRAIRRGDVERHRRLMVATFGLFVAFLVLYLYRVTLLGPTDFAGPAVVETYVYFPLLAIHILLAIVAIPAVYYTLLLAASYPVSELSRTNHPRAGKVAATLWLISFSLGIVVYLMLYLIW</sequence>
<proteinExistence type="predicted"/>
<dbReference type="EMBL" id="RKLQ01000001">
    <property type="protein sequence ID" value="MBX0303407.1"/>
    <property type="molecule type" value="Genomic_DNA"/>
</dbReference>
<keyword evidence="1" id="KW-0472">Membrane</keyword>
<dbReference type="Proteomes" id="UP000783863">
    <property type="component" value="Unassembled WGS sequence"/>
</dbReference>
<gene>
    <name evidence="2" type="ORF">EGD98_06950</name>
</gene>
<feature type="transmembrane region" description="Helical" evidence="1">
    <location>
        <begin position="117"/>
        <end position="141"/>
    </location>
</feature>
<feature type="transmembrane region" description="Helical" evidence="1">
    <location>
        <begin position="80"/>
        <end position="97"/>
    </location>
</feature>
<dbReference type="AlphaFoldDB" id="A0A8J7YD98"/>
<keyword evidence="1" id="KW-1133">Transmembrane helix</keyword>
<dbReference type="InterPro" id="IPR007352">
    <property type="entry name" value="DUF420"/>
</dbReference>
<protein>
    <submittedName>
        <fullName evidence="2">DUF420 domain-containing protein</fullName>
    </submittedName>
</protein>
<organism evidence="2 3">
    <name type="scientific">Haloarcula salinisoli</name>
    <dbReference type="NCBI Taxonomy" id="2487746"/>
    <lineage>
        <taxon>Archaea</taxon>
        <taxon>Methanobacteriati</taxon>
        <taxon>Methanobacteriota</taxon>
        <taxon>Stenosarchaea group</taxon>
        <taxon>Halobacteria</taxon>
        <taxon>Halobacteriales</taxon>
        <taxon>Haloarculaceae</taxon>
        <taxon>Haloarcula</taxon>
    </lineage>
</organism>
<feature type="transmembrane region" description="Helical" evidence="1">
    <location>
        <begin position="43"/>
        <end position="68"/>
    </location>
</feature>
<accession>A0A8J7YD98</accession>
<dbReference type="GO" id="GO:0022904">
    <property type="term" value="P:respiratory electron transport chain"/>
    <property type="evidence" value="ECO:0007669"/>
    <property type="project" value="InterPro"/>
</dbReference>
<reference evidence="2" key="1">
    <citation type="submission" date="2021-06" db="EMBL/GenBank/DDBJ databases">
        <title>Halomicroarcula sp. F24A a new haloarchaeum isolated from saline soil.</title>
        <authorList>
            <person name="Duran-Viseras A."/>
            <person name="Sanchez-Porro C."/>
            <person name="Ventosa A."/>
        </authorList>
    </citation>
    <scope>NUCLEOTIDE SEQUENCE</scope>
    <source>
        <strain evidence="2">F24A</strain>
    </source>
</reference>
<dbReference type="PANTHER" id="PTHR37692">
    <property type="entry name" value="HYPOTHETICAL MEMBRANE SPANNING PROTEIN"/>
    <property type="match status" value="1"/>
</dbReference>
<dbReference type="PANTHER" id="PTHR37692:SF1">
    <property type="entry name" value="DUF420 DOMAIN-CONTAINING PROTEIN"/>
    <property type="match status" value="1"/>
</dbReference>
<feature type="transmembrane region" description="Helical" evidence="1">
    <location>
        <begin position="162"/>
        <end position="184"/>
    </location>
</feature>
<name>A0A8J7YD98_9EURY</name>
<dbReference type="Gene3D" id="1.20.120.80">
    <property type="entry name" value="Cytochrome c oxidase, subunit III, four-helix bundle"/>
    <property type="match status" value="1"/>
</dbReference>
<dbReference type="InterPro" id="IPR013833">
    <property type="entry name" value="Cyt_c_oxidase_su3_a-hlx"/>
</dbReference>
<dbReference type="GO" id="GO:0004129">
    <property type="term" value="F:cytochrome-c oxidase activity"/>
    <property type="evidence" value="ECO:0007669"/>
    <property type="project" value="InterPro"/>
</dbReference>
<keyword evidence="1" id="KW-0812">Transmembrane</keyword>
<evidence type="ECO:0000313" key="3">
    <source>
        <dbReference type="Proteomes" id="UP000783863"/>
    </source>
</evidence>
<keyword evidence="3" id="KW-1185">Reference proteome</keyword>
<dbReference type="Pfam" id="PF04238">
    <property type="entry name" value="DUF420"/>
    <property type="match status" value="1"/>
</dbReference>
<comment type="caution">
    <text evidence="2">The sequence shown here is derived from an EMBL/GenBank/DDBJ whole genome shotgun (WGS) entry which is preliminary data.</text>
</comment>